<dbReference type="Pfam" id="PF00271">
    <property type="entry name" value="Helicase_C"/>
    <property type="match status" value="1"/>
</dbReference>
<sequence>MAGPLFGIAAHLAHHAGDRLRIEGRRVFGLPDAARPVVAAALAEGEAGPTLWVLPTPAEAHAMEDEVALYLEHVPVLRLPESERLPYEMSGDDPAAIAQRERALAALFEGRPALVVTSWAALAEHCPGPEARSAPLHVRVGASLSPPQLAALLESAGYRVGPLAERPGDVARHGGVVDVFPVGAERPLRIEFFGDVVESIRVVDIESQRSVGKLEEVSLPPAGVATPAAREAARRLRDRLEVAGGEGEALLEELERVAQGGRTRYPGFFAALLSEATALDFVPDKALVLVDDERAGNEALVQTNEYFARVREERERRGQLPKGLPPLLAGAEEVRARLEAFRRRVDLVRFGVAELGAERLPVRPAATYGGHLQRAVEQLARWVRDGGRLVIASQQAVRLAALLEEAHVPVALVRAVDDPPPGVATMTAVAASAGLAIADDLTLVTDTELFGFRRQRRAVRRREAVRPDLLADLEVGCYLVHAEHGIARFGGLVRRKVGGVEREYLELQYAEGDRLYVPTDQLDSISLYVGPSDRPPTLTRLGTGEWAHTKRRVQRAVASIARDLLELYAKRQLARGFAFPPDTPWQLEMEAAFPYVETPDQLAAIQEVKRDMESPRPMDRLICGDVGFGKTEVAIRAAFKAVMAGKQVAVLVPTTVLAEQHGRTFRERLAGFPVRIEVLSRFRSEAEQRAIVDATARGEVDILIGTHRILQKDVQFKDLGLLVVDEEQRFGVAQKEQLKKMRTEIDVLSLSATPIPRTLQMSLSGIRDMSTIMTPPEDRQPVRTYVTAWDDEIVREAIMRELQRGGQVYFVHNRVQSIGRVYERLRALVPEARIAVAHGQMPEEQLERVMAEFAAGEHDVLLCTTIIESGLDIPNVNTIIVDQADRLGLAQLYQLRGRVGRSDRQAYAYLLYSSNRALSEAAQRRLEAIFESQELGAGLQIALRDLEIRGAGNLLGTEQSGYIAAVGFELYTKLLAEAVETLRRAYAGQPPLPSPAAPPPVVELPLSAYVPEEYVPEPRLRLAIYQRLAQASTTAAIAQLQEELRDRFGPLPEPVEHLLLLGLIRVLAVRANVESVAADEEVVHIRVRGGLTPEQAASVRALGARCLLVGPNQVRVDLGLAGREWTTWVVRALRALAPKRATFASAAAGEAASR</sequence>
<keyword evidence="5" id="KW-0378">Hydrolase</keyword>
<keyword evidence="3" id="KW-0547">Nucleotide-binding</keyword>
<dbReference type="InterPro" id="IPR004576">
    <property type="entry name" value="Mfd"/>
</dbReference>
<evidence type="ECO:0000256" key="5">
    <source>
        <dbReference type="ARBA" id="ARBA00022801"/>
    </source>
</evidence>
<dbReference type="Gene3D" id="3.90.1150.50">
    <property type="entry name" value="Transcription-repair-coupling factor, D7 domain"/>
    <property type="match status" value="1"/>
</dbReference>
<evidence type="ECO:0000256" key="3">
    <source>
        <dbReference type="ARBA" id="ARBA00022741"/>
    </source>
</evidence>
<accession>H5SPK0</accession>
<keyword evidence="9" id="KW-0234">DNA repair</keyword>
<dbReference type="Gene3D" id="3.40.50.11180">
    <property type="match status" value="1"/>
</dbReference>
<keyword evidence="8" id="KW-0238">DNA-binding</keyword>
<evidence type="ECO:0000256" key="1">
    <source>
        <dbReference type="ARBA" id="ARBA00004496"/>
    </source>
</evidence>
<dbReference type="HAMAP" id="MF_00969">
    <property type="entry name" value="TRCF"/>
    <property type="match status" value="1"/>
</dbReference>
<dbReference type="InterPro" id="IPR027417">
    <property type="entry name" value="P-loop_NTPase"/>
</dbReference>
<keyword evidence="2" id="KW-0963">Cytoplasm</keyword>
<dbReference type="InterPro" id="IPR041471">
    <property type="entry name" value="UvrB_inter"/>
</dbReference>
<keyword evidence="6" id="KW-0347">Helicase</keyword>
<evidence type="ECO:0000256" key="6">
    <source>
        <dbReference type="ARBA" id="ARBA00022806"/>
    </source>
</evidence>
<feature type="domain" description="Helicase ATP-binding" evidence="10">
    <location>
        <begin position="611"/>
        <end position="772"/>
    </location>
</feature>
<dbReference type="NCBIfam" id="TIGR00580">
    <property type="entry name" value="mfd"/>
    <property type="match status" value="1"/>
</dbReference>
<dbReference type="SUPFAM" id="SSF143517">
    <property type="entry name" value="TRCF domain-like"/>
    <property type="match status" value="1"/>
</dbReference>
<dbReference type="InterPro" id="IPR014001">
    <property type="entry name" value="Helicase_ATP-bd"/>
</dbReference>
<dbReference type="SUPFAM" id="SSF141259">
    <property type="entry name" value="CarD-like"/>
    <property type="match status" value="1"/>
</dbReference>
<evidence type="ECO:0000256" key="9">
    <source>
        <dbReference type="ARBA" id="ARBA00023204"/>
    </source>
</evidence>
<dbReference type="InterPro" id="IPR037235">
    <property type="entry name" value="TRCF-like_C_D7"/>
</dbReference>
<name>H5SPK0_9ZZZZ</name>
<dbReference type="GO" id="GO:0003684">
    <property type="term" value="F:damaged DNA binding"/>
    <property type="evidence" value="ECO:0007669"/>
    <property type="project" value="InterPro"/>
</dbReference>
<dbReference type="InterPro" id="IPR001650">
    <property type="entry name" value="Helicase_C-like"/>
</dbReference>
<dbReference type="InterPro" id="IPR036101">
    <property type="entry name" value="CarD-like/TRCF_RID_sf"/>
</dbReference>
<dbReference type="Pfam" id="PF17757">
    <property type="entry name" value="UvrB_inter"/>
    <property type="match status" value="1"/>
</dbReference>
<dbReference type="Pfam" id="PF00270">
    <property type="entry name" value="DEAD"/>
    <property type="match status" value="1"/>
</dbReference>
<dbReference type="Gene3D" id="3.40.50.300">
    <property type="entry name" value="P-loop containing nucleotide triphosphate hydrolases"/>
    <property type="match status" value="2"/>
</dbReference>
<dbReference type="Gene3D" id="2.40.10.170">
    <property type="match status" value="1"/>
</dbReference>
<dbReference type="FunFam" id="3.40.50.300:FF:000546">
    <property type="entry name" value="Transcription-repair-coupling factor"/>
    <property type="match status" value="1"/>
</dbReference>
<evidence type="ECO:0000259" key="10">
    <source>
        <dbReference type="PROSITE" id="PS51192"/>
    </source>
</evidence>
<dbReference type="SMART" id="SM00982">
    <property type="entry name" value="TRCF"/>
    <property type="match status" value="1"/>
</dbReference>
<dbReference type="SMART" id="SM01058">
    <property type="entry name" value="CarD_TRCF"/>
    <property type="match status" value="1"/>
</dbReference>
<dbReference type="SMART" id="SM00487">
    <property type="entry name" value="DEXDc"/>
    <property type="match status" value="1"/>
</dbReference>
<dbReference type="SUPFAM" id="SSF52540">
    <property type="entry name" value="P-loop containing nucleoside triphosphate hydrolases"/>
    <property type="match status" value="4"/>
</dbReference>
<dbReference type="CDD" id="cd17991">
    <property type="entry name" value="DEXHc_TRCF"/>
    <property type="match status" value="1"/>
</dbReference>
<dbReference type="FunFam" id="3.40.50.300:FF:000300">
    <property type="entry name" value="Transcription-repair-coupling factor"/>
    <property type="match status" value="1"/>
</dbReference>
<dbReference type="InterPro" id="IPR011545">
    <property type="entry name" value="DEAD/DEAH_box_helicase_dom"/>
</dbReference>
<dbReference type="GO" id="GO:0005524">
    <property type="term" value="F:ATP binding"/>
    <property type="evidence" value="ECO:0007669"/>
    <property type="project" value="UniProtKB-KW"/>
</dbReference>
<dbReference type="AlphaFoldDB" id="H5SPK0"/>
<evidence type="ECO:0000259" key="11">
    <source>
        <dbReference type="PROSITE" id="PS51194"/>
    </source>
</evidence>
<keyword evidence="7" id="KW-0067">ATP-binding</keyword>
<dbReference type="SMART" id="SM00490">
    <property type="entry name" value="HELICc"/>
    <property type="match status" value="1"/>
</dbReference>
<dbReference type="InterPro" id="IPR005118">
    <property type="entry name" value="TRCF_C"/>
</dbReference>
<reference evidence="12" key="1">
    <citation type="journal article" date="2005" name="Environ. Microbiol.">
        <title>Genetic and functional properties of uncultivated thermophilic crenarchaeotes from a subsurface gold mine as revealed by analysis of genome fragments.</title>
        <authorList>
            <person name="Nunoura T."/>
            <person name="Hirayama H."/>
            <person name="Takami H."/>
            <person name="Oida H."/>
            <person name="Nishi S."/>
            <person name="Shimamura S."/>
            <person name="Suzuki Y."/>
            <person name="Inagaki F."/>
            <person name="Takai K."/>
            <person name="Nealson K.H."/>
            <person name="Horikoshi K."/>
        </authorList>
    </citation>
    <scope>NUCLEOTIDE SEQUENCE</scope>
</reference>
<dbReference type="InterPro" id="IPR047112">
    <property type="entry name" value="RecG/Mfd"/>
</dbReference>
<comment type="subcellular location">
    <subcellularLocation>
        <location evidence="1">Cytoplasm</location>
    </subcellularLocation>
</comment>
<evidence type="ECO:0000313" key="12">
    <source>
        <dbReference type="EMBL" id="BAL58086.1"/>
    </source>
</evidence>
<dbReference type="PANTHER" id="PTHR47964:SF1">
    <property type="entry name" value="ATP-DEPENDENT DNA HELICASE HOMOLOG RECG, CHLOROPLASTIC"/>
    <property type="match status" value="1"/>
</dbReference>
<dbReference type="GO" id="GO:0003678">
    <property type="term" value="F:DNA helicase activity"/>
    <property type="evidence" value="ECO:0007669"/>
    <property type="project" value="TreeGrafter"/>
</dbReference>
<dbReference type="InterPro" id="IPR003711">
    <property type="entry name" value="CarD-like/TRCF_RID"/>
</dbReference>
<evidence type="ECO:0000256" key="7">
    <source>
        <dbReference type="ARBA" id="ARBA00022840"/>
    </source>
</evidence>
<evidence type="ECO:0000256" key="4">
    <source>
        <dbReference type="ARBA" id="ARBA00022763"/>
    </source>
</evidence>
<keyword evidence="4" id="KW-0227">DNA damage</keyword>
<dbReference type="PROSITE" id="PS51192">
    <property type="entry name" value="HELICASE_ATP_BIND_1"/>
    <property type="match status" value="1"/>
</dbReference>
<reference evidence="12" key="2">
    <citation type="journal article" date="2012" name="PLoS ONE">
        <title>A Deeply Branching Thermophilic Bacterium with an Ancient Acetyl-CoA Pathway Dominates a Subsurface Ecosystem.</title>
        <authorList>
            <person name="Takami H."/>
            <person name="Noguchi H."/>
            <person name="Takaki Y."/>
            <person name="Uchiyama I."/>
            <person name="Toyoda A."/>
            <person name="Nishi S."/>
            <person name="Chee G.-J."/>
            <person name="Arai W."/>
            <person name="Nunoura T."/>
            <person name="Itoh T."/>
            <person name="Hattori M."/>
            <person name="Takai K."/>
        </authorList>
    </citation>
    <scope>NUCLEOTIDE SEQUENCE</scope>
</reference>
<dbReference type="Pfam" id="PF02559">
    <property type="entry name" value="CarD_TRCF_RID"/>
    <property type="match status" value="1"/>
</dbReference>
<dbReference type="GO" id="GO:0016787">
    <property type="term" value="F:hydrolase activity"/>
    <property type="evidence" value="ECO:0007669"/>
    <property type="project" value="UniProtKB-KW"/>
</dbReference>
<dbReference type="EMBL" id="AP011793">
    <property type="protein sequence ID" value="BAL58086.1"/>
    <property type="molecule type" value="Genomic_DNA"/>
</dbReference>
<organism evidence="12">
    <name type="scientific">uncultured prokaryote</name>
    <dbReference type="NCBI Taxonomy" id="198431"/>
    <lineage>
        <taxon>unclassified sequences</taxon>
        <taxon>environmental samples</taxon>
    </lineage>
</organism>
<dbReference type="Pfam" id="PF03461">
    <property type="entry name" value="TRCF"/>
    <property type="match status" value="1"/>
</dbReference>
<dbReference type="Gene3D" id="3.30.2060.10">
    <property type="entry name" value="Penicillin-binding protein 1b domain"/>
    <property type="match status" value="1"/>
</dbReference>
<dbReference type="PROSITE" id="PS51194">
    <property type="entry name" value="HELICASE_CTER"/>
    <property type="match status" value="1"/>
</dbReference>
<dbReference type="GO" id="GO:0006281">
    <property type="term" value="P:DNA repair"/>
    <property type="evidence" value="ECO:0007669"/>
    <property type="project" value="UniProtKB-KW"/>
</dbReference>
<protein>
    <submittedName>
        <fullName evidence="12">Transcription-repair coupling factor</fullName>
    </submittedName>
</protein>
<dbReference type="PANTHER" id="PTHR47964">
    <property type="entry name" value="ATP-DEPENDENT DNA HELICASE HOMOLOG RECG, CHLOROPLASTIC"/>
    <property type="match status" value="1"/>
</dbReference>
<feature type="domain" description="Helicase C-terminal" evidence="11">
    <location>
        <begin position="781"/>
        <end position="947"/>
    </location>
</feature>
<gene>
    <name evidence="12" type="ORF">HGMM_F54D01C13</name>
</gene>
<evidence type="ECO:0000256" key="8">
    <source>
        <dbReference type="ARBA" id="ARBA00023125"/>
    </source>
</evidence>
<evidence type="ECO:0000256" key="2">
    <source>
        <dbReference type="ARBA" id="ARBA00022490"/>
    </source>
</evidence>
<proteinExistence type="inferred from homology"/>